<dbReference type="InterPro" id="IPR024341">
    <property type="entry name" value="DUF2631"/>
</dbReference>
<keyword evidence="4" id="KW-1185">Reference proteome</keyword>
<proteinExistence type="predicted"/>
<evidence type="ECO:0000313" key="4">
    <source>
        <dbReference type="Proteomes" id="UP000198373"/>
    </source>
</evidence>
<dbReference type="Proteomes" id="UP000198373">
    <property type="component" value="Unassembled WGS sequence"/>
</dbReference>
<evidence type="ECO:0000256" key="1">
    <source>
        <dbReference type="SAM" id="MobiDB-lite"/>
    </source>
</evidence>
<feature type="transmembrane region" description="Helical" evidence="2">
    <location>
        <begin position="82"/>
        <end position="98"/>
    </location>
</feature>
<keyword evidence="2" id="KW-0812">Transmembrane</keyword>
<evidence type="ECO:0000313" key="3">
    <source>
        <dbReference type="EMBL" id="SNS07127.1"/>
    </source>
</evidence>
<evidence type="ECO:0008006" key="5">
    <source>
        <dbReference type="Google" id="ProtNLM"/>
    </source>
</evidence>
<dbReference type="EMBL" id="FZOO01000001">
    <property type="protein sequence ID" value="SNS07127.1"/>
    <property type="molecule type" value="Genomic_DNA"/>
</dbReference>
<sequence>MSEQTHRERNSLHDPATDRVNQPGREEGIVRADAHPVEHERPEDWGWHGETGRWGRVGAVVATLFMLAYLVGNHEGRVEDLWVVGIAAGMVLILVMDWRRRRNAWRAK</sequence>
<dbReference type="OrthoDB" id="3401220at2"/>
<accession>A0A239BG86</accession>
<organism evidence="3 4">
    <name type="scientific">Geodermatophilus pulveris</name>
    <dbReference type="NCBI Taxonomy" id="1564159"/>
    <lineage>
        <taxon>Bacteria</taxon>
        <taxon>Bacillati</taxon>
        <taxon>Actinomycetota</taxon>
        <taxon>Actinomycetes</taxon>
        <taxon>Geodermatophilales</taxon>
        <taxon>Geodermatophilaceae</taxon>
        <taxon>Geodermatophilus</taxon>
    </lineage>
</organism>
<dbReference type="RefSeq" id="WP_089304145.1">
    <property type="nucleotide sequence ID" value="NZ_FZOO01000001.1"/>
</dbReference>
<reference evidence="4" key="1">
    <citation type="submission" date="2017-06" db="EMBL/GenBank/DDBJ databases">
        <authorList>
            <person name="Varghese N."/>
            <person name="Submissions S."/>
        </authorList>
    </citation>
    <scope>NUCLEOTIDE SEQUENCE [LARGE SCALE GENOMIC DNA]</scope>
    <source>
        <strain evidence="4">DSM 46839</strain>
    </source>
</reference>
<protein>
    <recommendedName>
        <fullName evidence="5">DUF2631 domain-containing protein</fullName>
    </recommendedName>
</protein>
<dbReference type="AlphaFoldDB" id="A0A239BG86"/>
<name>A0A239BG86_9ACTN</name>
<feature type="compositionally biased region" description="Basic and acidic residues" evidence="1">
    <location>
        <begin position="24"/>
        <end position="45"/>
    </location>
</feature>
<dbReference type="Pfam" id="PF10939">
    <property type="entry name" value="DUF2631"/>
    <property type="match status" value="1"/>
</dbReference>
<keyword evidence="2" id="KW-0472">Membrane</keyword>
<feature type="compositionally biased region" description="Basic and acidic residues" evidence="1">
    <location>
        <begin position="1"/>
        <end position="17"/>
    </location>
</feature>
<feature type="region of interest" description="Disordered" evidence="1">
    <location>
        <begin position="1"/>
        <end position="45"/>
    </location>
</feature>
<keyword evidence="2" id="KW-1133">Transmembrane helix</keyword>
<gene>
    <name evidence="3" type="ORF">SAMN06893096_101689</name>
</gene>
<evidence type="ECO:0000256" key="2">
    <source>
        <dbReference type="SAM" id="Phobius"/>
    </source>
</evidence>
<feature type="transmembrane region" description="Helical" evidence="2">
    <location>
        <begin position="54"/>
        <end position="70"/>
    </location>
</feature>